<feature type="transmembrane region" description="Helical" evidence="1">
    <location>
        <begin position="115"/>
        <end position="132"/>
    </location>
</feature>
<gene>
    <name evidence="2" type="ORF">H0E82_13055</name>
</gene>
<feature type="transmembrane region" description="Helical" evidence="1">
    <location>
        <begin position="49"/>
        <end position="70"/>
    </location>
</feature>
<keyword evidence="1" id="KW-0472">Membrane</keyword>
<reference evidence="2 3" key="1">
    <citation type="submission" date="2020-07" db="EMBL/GenBank/DDBJ databases">
        <title>isolation of Luteimonas sp. SJ-16.</title>
        <authorList>
            <person name="Huang X.-X."/>
            <person name="Xu L."/>
            <person name="Sun J.-Q."/>
        </authorList>
    </citation>
    <scope>NUCLEOTIDE SEQUENCE [LARGE SCALE GENOMIC DNA]</scope>
    <source>
        <strain evidence="2 3">SJ-16</strain>
    </source>
</reference>
<keyword evidence="3" id="KW-1185">Reference proteome</keyword>
<evidence type="ECO:0000313" key="2">
    <source>
        <dbReference type="EMBL" id="NYZ63679.1"/>
    </source>
</evidence>
<protein>
    <submittedName>
        <fullName evidence="2">Uncharacterized protein</fullName>
    </submittedName>
</protein>
<evidence type="ECO:0000256" key="1">
    <source>
        <dbReference type="SAM" id="Phobius"/>
    </source>
</evidence>
<feature type="transmembrane region" description="Helical" evidence="1">
    <location>
        <begin position="82"/>
        <end position="103"/>
    </location>
</feature>
<organism evidence="2 3">
    <name type="scientific">Luteimonas deserti</name>
    <dbReference type="NCBI Taxonomy" id="2752306"/>
    <lineage>
        <taxon>Bacteria</taxon>
        <taxon>Pseudomonadati</taxon>
        <taxon>Pseudomonadota</taxon>
        <taxon>Gammaproteobacteria</taxon>
        <taxon>Lysobacterales</taxon>
        <taxon>Lysobacteraceae</taxon>
        <taxon>Luteimonas</taxon>
    </lineage>
</organism>
<name>A0A7Z0TWS4_9GAMM</name>
<sequence length="144" mass="16085">MDKRFWICGLTLAATALVFGFLVHGVLLRADYLALAHLFRPREEANAQVGWILLAYASLGLGMTWLYRWLPPPVRSKRWHGARFGLALALVSFLPWHLLAYAGQPFPLSLALKQIGLDVVAMLLLGLLLAWLQPHRVALAEAPH</sequence>
<evidence type="ECO:0000313" key="3">
    <source>
        <dbReference type="Proteomes" id="UP000589896"/>
    </source>
</evidence>
<accession>A0A7Z0TWS4</accession>
<keyword evidence="1" id="KW-0812">Transmembrane</keyword>
<dbReference type="RefSeq" id="WP_180545892.1">
    <property type="nucleotide sequence ID" value="NZ_JACCJZ010000020.1"/>
</dbReference>
<dbReference type="Proteomes" id="UP000589896">
    <property type="component" value="Unassembled WGS sequence"/>
</dbReference>
<dbReference type="AlphaFoldDB" id="A0A7Z0TWS4"/>
<keyword evidence="1" id="KW-1133">Transmembrane helix</keyword>
<proteinExistence type="predicted"/>
<comment type="caution">
    <text evidence="2">The sequence shown here is derived from an EMBL/GenBank/DDBJ whole genome shotgun (WGS) entry which is preliminary data.</text>
</comment>
<dbReference type="EMBL" id="JACCJZ010000020">
    <property type="protein sequence ID" value="NYZ63679.1"/>
    <property type="molecule type" value="Genomic_DNA"/>
</dbReference>